<comment type="caution">
    <text evidence="2">The sequence shown here is derived from an EMBL/GenBank/DDBJ whole genome shotgun (WGS) entry which is preliminary data.</text>
</comment>
<evidence type="ECO:0000313" key="3">
    <source>
        <dbReference type="Proteomes" id="UP001546774"/>
    </source>
</evidence>
<dbReference type="PROSITE" id="PS51257">
    <property type="entry name" value="PROKAR_LIPOPROTEIN"/>
    <property type="match status" value="1"/>
</dbReference>
<feature type="transmembrane region" description="Helical" evidence="1">
    <location>
        <begin position="165"/>
        <end position="187"/>
    </location>
</feature>
<keyword evidence="3" id="KW-1185">Reference proteome</keyword>
<feature type="transmembrane region" description="Helical" evidence="1">
    <location>
        <begin position="127"/>
        <end position="145"/>
    </location>
</feature>
<evidence type="ECO:0000313" key="2">
    <source>
        <dbReference type="EMBL" id="MEQ2555517.1"/>
    </source>
</evidence>
<organism evidence="2 3">
    <name type="scientific">Lachnospira intestinalis</name>
    <dbReference type="NCBI Taxonomy" id="3133158"/>
    <lineage>
        <taxon>Bacteria</taxon>
        <taxon>Bacillati</taxon>
        <taxon>Bacillota</taxon>
        <taxon>Clostridia</taxon>
        <taxon>Lachnospirales</taxon>
        <taxon>Lachnospiraceae</taxon>
        <taxon>Lachnospira</taxon>
    </lineage>
</organism>
<feature type="transmembrane region" description="Helical" evidence="1">
    <location>
        <begin position="59"/>
        <end position="82"/>
    </location>
</feature>
<protein>
    <submittedName>
        <fullName evidence="2">DUF6512 family protein</fullName>
    </submittedName>
</protein>
<dbReference type="Proteomes" id="UP001546774">
    <property type="component" value="Unassembled WGS sequence"/>
</dbReference>
<evidence type="ECO:0000256" key="1">
    <source>
        <dbReference type="SAM" id="Phobius"/>
    </source>
</evidence>
<keyword evidence="1" id="KW-0472">Membrane</keyword>
<reference evidence="2" key="1">
    <citation type="submission" date="2024-03" db="EMBL/GenBank/DDBJ databases">
        <title>Human intestinal bacterial collection.</title>
        <authorList>
            <person name="Pauvert C."/>
            <person name="Hitch T.C.A."/>
            <person name="Clavel T."/>
        </authorList>
    </citation>
    <scope>NUCLEOTIDE SEQUENCE [LARGE SCALE GENOMIC DNA]</scope>
    <source>
        <strain evidence="2">CLA-AA-H89B</strain>
    </source>
</reference>
<gene>
    <name evidence="2" type="ORF">WMO37_10960</name>
</gene>
<accession>A0ABV1H8T4</accession>
<dbReference type="Pfam" id="PF20122">
    <property type="entry name" value="DUF6512"/>
    <property type="match status" value="1"/>
</dbReference>
<dbReference type="InterPro" id="IPR045407">
    <property type="entry name" value="DUF6512"/>
</dbReference>
<name>A0ABV1H8T4_9FIRM</name>
<sequence>MNTVTQKLTRLKIFTAISFILTAALGTACHFAFDFFGQSRLIAPFVPVNESTWEHLKLLFFPFLLLLVIGCFAGIAGGNAPISNRSLKKMFLSCYWDGAAFGELCGMAAVVVLFYGINGILGFNLDWVNIAIYFIAVLYAHYTFYRYACLPYYNTFSYHKPHRPVPLILPVFVLIFVTFLFMLFTFYPPHIGLFSDPQNGSYGLSASLFTRYSYPSRMTALWSEASRVVCSIV</sequence>
<keyword evidence="1" id="KW-0812">Transmembrane</keyword>
<feature type="transmembrane region" description="Helical" evidence="1">
    <location>
        <begin position="12"/>
        <end position="33"/>
    </location>
</feature>
<keyword evidence="1" id="KW-1133">Transmembrane helix</keyword>
<dbReference type="EMBL" id="JBBMFS010000009">
    <property type="protein sequence ID" value="MEQ2555517.1"/>
    <property type="molecule type" value="Genomic_DNA"/>
</dbReference>
<proteinExistence type="predicted"/>
<feature type="transmembrane region" description="Helical" evidence="1">
    <location>
        <begin position="94"/>
        <end position="115"/>
    </location>
</feature>